<dbReference type="PROSITE" id="PS51257">
    <property type="entry name" value="PROKAR_LIPOPROTEIN"/>
    <property type="match status" value="1"/>
</dbReference>
<evidence type="ECO:0000313" key="2">
    <source>
        <dbReference type="EMBL" id="SEN13893.1"/>
    </source>
</evidence>
<proteinExistence type="predicted"/>
<feature type="signal peptide" evidence="1">
    <location>
        <begin position="1"/>
        <end position="22"/>
    </location>
</feature>
<dbReference type="EMBL" id="FOCG01000004">
    <property type="protein sequence ID" value="SEN13893.1"/>
    <property type="molecule type" value="Genomic_DNA"/>
</dbReference>
<sequence length="200" mass="22475">MFRKGLVIIPLICMLIFSACTADNPQTPVSSEQQPEVAISEEQITNNISAYYKYLRFASETSITALNWNNPSEIPQDRLIHFFSVKTNLAILSTDATMITIPASIVERYIQQHFDVESDYLKQSEYYNAQSNDYSIPMHSSGAASVKAVDVDKKDNIVTITYEYYSPADEVTVIRTGTLTVQTDNADFQYLSNKSKEVVG</sequence>
<evidence type="ECO:0000256" key="1">
    <source>
        <dbReference type="SAM" id="SignalP"/>
    </source>
</evidence>
<accession>A0A1H8E377</accession>
<protein>
    <recommendedName>
        <fullName evidence="4">Fasciclin domain-containing protein</fullName>
    </recommendedName>
</protein>
<dbReference type="OrthoDB" id="10014513at2"/>
<dbReference type="STRING" id="474960.SAMN05216180_2871"/>
<organism evidence="2 3">
    <name type="scientific">Hydrogenoanaerobacterium saccharovorans</name>
    <dbReference type="NCBI Taxonomy" id="474960"/>
    <lineage>
        <taxon>Bacteria</taxon>
        <taxon>Bacillati</taxon>
        <taxon>Bacillota</taxon>
        <taxon>Clostridia</taxon>
        <taxon>Eubacteriales</taxon>
        <taxon>Oscillospiraceae</taxon>
        <taxon>Hydrogenoanaerobacterium</taxon>
    </lineage>
</organism>
<keyword evidence="1" id="KW-0732">Signal</keyword>
<evidence type="ECO:0000313" key="3">
    <source>
        <dbReference type="Proteomes" id="UP000199158"/>
    </source>
</evidence>
<feature type="chain" id="PRO_5039707185" description="Fasciclin domain-containing protein" evidence="1">
    <location>
        <begin position="23"/>
        <end position="200"/>
    </location>
</feature>
<reference evidence="2 3" key="1">
    <citation type="submission" date="2016-10" db="EMBL/GenBank/DDBJ databases">
        <authorList>
            <person name="de Groot N.N."/>
        </authorList>
    </citation>
    <scope>NUCLEOTIDE SEQUENCE [LARGE SCALE GENOMIC DNA]</scope>
    <source>
        <strain evidence="2 3">CGMCC 1.5070</strain>
    </source>
</reference>
<dbReference type="RefSeq" id="WP_092756399.1">
    <property type="nucleotide sequence ID" value="NZ_FOCG01000004.1"/>
</dbReference>
<name>A0A1H8E377_9FIRM</name>
<dbReference type="AlphaFoldDB" id="A0A1H8E377"/>
<keyword evidence="3" id="KW-1185">Reference proteome</keyword>
<gene>
    <name evidence="2" type="ORF">SAMN05216180_2871</name>
</gene>
<evidence type="ECO:0008006" key="4">
    <source>
        <dbReference type="Google" id="ProtNLM"/>
    </source>
</evidence>
<dbReference type="Proteomes" id="UP000199158">
    <property type="component" value="Unassembled WGS sequence"/>
</dbReference>